<dbReference type="Proteomes" id="UP001597120">
    <property type="component" value="Unassembled WGS sequence"/>
</dbReference>
<keyword evidence="2" id="KW-1185">Reference proteome</keyword>
<dbReference type="EMBL" id="JBHTIU010000101">
    <property type="protein sequence ID" value="MFD0872132.1"/>
    <property type="molecule type" value="Genomic_DNA"/>
</dbReference>
<proteinExistence type="predicted"/>
<evidence type="ECO:0000313" key="1">
    <source>
        <dbReference type="EMBL" id="MFD0872132.1"/>
    </source>
</evidence>
<protein>
    <submittedName>
        <fullName evidence="1">RNA-guided endonuclease TnpB family protein</fullName>
    </submittedName>
</protein>
<organism evidence="1 2">
    <name type="scientific">Paenibacillus residui</name>
    <dbReference type="NCBI Taxonomy" id="629724"/>
    <lineage>
        <taxon>Bacteria</taxon>
        <taxon>Bacillati</taxon>
        <taxon>Bacillota</taxon>
        <taxon>Bacilli</taxon>
        <taxon>Bacillales</taxon>
        <taxon>Paenibacillaceae</taxon>
        <taxon>Paenibacillus</taxon>
    </lineage>
</organism>
<feature type="non-terminal residue" evidence="1">
    <location>
        <position position="61"/>
    </location>
</feature>
<name>A0ABW3DI41_9BACL</name>
<keyword evidence="1" id="KW-0378">Hydrolase</keyword>
<sequence length="61" mass="7513">MIRAQFVRFHASKRDVERLYACNRESAQVWNMCLELAKNHYSEHRKWISQSELQKQTKRQF</sequence>
<reference evidence="2" key="1">
    <citation type="journal article" date="2019" name="Int. J. Syst. Evol. Microbiol.">
        <title>The Global Catalogue of Microorganisms (GCM) 10K type strain sequencing project: providing services to taxonomists for standard genome sequencing and annotation.</title>
        <authorList>
            <consortium name="The Broad Institute Genomics Platform"/>
            <consortium name="The Broad Institute Genome Sequencing Center for Infectious Disease"/>
            <person name="Wu L."/>
            <person name="Ma J."/>
        </authorList>
    </citation>
    <scope>NUCLEOTIDE SEQUENCE [LARGE SCALE GENOMIC DNA]</scope>
    <source>
        <strain evidence="2">CCUG 57263</strain>
    </source>
</reference>
<evidence type="ECO:0000313" key="2">
    <source>
        <dbReference type="Proteomes" id="UP001597120"/>
    </source>
</evidence>
<dbReference type="GO" id="GO:0004519">
    <property type="term" value="F:endonuclease activity"/>
    <property type="evidence" value="ECO:0007669"/>
    <property type="project" value="UniProtKB-KW"/>
</dbReference>
<keyword evidence="1" id="KW-0540">Nuclease</keyword>
<gene>
    <name evidence="1" type="ORF">ACFQ03_23725</name>
</gene>
<keyword evidence="1" id="KW-0255">Endonuclease</keyword>
<accession>A0ABW3DI41</accession>
<comment type="caution">
    <text evidence="1">The sequence shown here is derived from an EMBL/GenBank/DDBJ whole genome shotgun (WGS) entry which is preliminary data.</text>
</comment>